<dbReference type="Pfam" id="PF17645">
    <property type="entry name" value="Amdase"/>
    <property type="match status" value="1"/>
</dbReference>
<accession>X7F4K2</accession>
<dbReference type="Proteomes" id="UP000023430">
    <property type="component" value="Unassembled WGS sequence"/>
</dbReference>
<dbReference type="RefSeq" id="WP_162164336.1">
    <property type="nucleotide sequence ID" value="NZ_JAME01000026.1"/>
</dbReference>
<organism evidence="1 2">
    <name type="scientific">Roseivivax isoporae LMG 25204</name>
    <dbReference type="NCBI Taxonomy" id="1449351"/>
    <lineage>
        <taxon>Bacteria</taxon>
        <taxon>Pseudomonadati</taxon>
        <taxon>Pseudomonadota</taxon>
        <taxon>Alphaproteobacteria</taxon>
        <taxon>Rhodobacterales</taxon>
        <taxon>Roseobacteraceae</taxon>
        <taxon>Roseivivax</taxon>
    </lineage>
</organism>
<name>X7F4K2_9RHOB</name>
<evidence type="ECO:0000313" key="2">
    <source>
        <dbReference type="Proteomes" id="UP000023430"/>
    </source>
</evidence>
<gene>
    <name evidence="1" type="ORF">RISW2_10995</name>
</gene>
<dbReference type="InterPro" id="IPR053714">
    <property type="entry name" value="Iso_Racemase_Enz_sf"/>
</dbReference>
<dbReference type="EMBL" id="JAME01000026">
    <property type="protein sequence ID" value="ETX27852.1"/>
    <property type="molecule type" value="Genomic_DNA"/>
</dbReference>
<proteinExistence type="predicted"/>
<dbReference type="PANTHER" id="PTHR40267">
    <property type="entry name" value="BLR3294 PROTEIN"/>
    <property type="match status" value="1"/>
</dbReference>
<dbReference type="AlphaFoldDB" id="X7F4K2"/>
<dbReference type="PATRIC" id="fig|1449351.3.peg.3255"/>
<dbReference type="PIRSF" id="PIRSF015736">
    <property type="entry name" value="MI"/>
    <property type="match status" value="1"/>
</dbReference>
<dbReference type="PANTHER" id="PTHR40267:SF1">
    <property type="entry name" value="BLR3294 PROTEIN"/>
    <property type="match status" value="1"/>
</dbReference>
<reference evidence="1 2" key="1">
    <citation type="submission" date="2014-01" db="EMBL/GenBank/DDBJ databases">
        <title>Roseivivax isoporae LMG 25204 Genome Sequencing.</title>
        <authorList>
            <person name="Lai Q."/>
            <person name="Li G."/>
            <person name="Shao Z."/>
        </authorList>
    </citation>
    <scope>NUCLEOTIDE SEQUENCE [LARGE SCALE GENOMIC DNA]</scope>
    <source>
        <strain evidence="1 2">LMG 25204</strain>
    </source>
</reference>
<dbReference type="STRING" id="1449351.RISW2_10995"/>
<protein>
    <submittedName>
        <fullName evidence="1">Arylmalonate decarboxylase</fullName>
    </submittedName>
</protein>
<sequence>MTKATEGTRKVGLIVPPARGDVPPEPPQLYPEIAFDAIGLGLDRMTPQGYDGVIERVESAAVTLAERGADAVVLMGTSLSFYRGSEFNDRLVAAMGTATGLPASTMTTAVIEALGQLSARRIAVATAYGAEVNARLSAYLRASGLEIAALDCLDITDVDDVLRVTPQDIVELGVRTAAHAPDADALFISCGGLQTLDVTAPIEDRGGLPVISSAVAGAWKCARLVGHPGIADGYGTFLAGQGRHGGARTPGERAASE</sequence>
<comment type="caution">
    <text evidence="1">The sequence shown here is derived from an EMBL/GenBank/DDBJ whole genome shotgun (WGS) entry which is preliminary data.</text>
</comment>
<keyword evidence="2" id="KW-1185">Reference proteome</keyword>
<dbReference type="InterPro" id="IPR026286">
    <property type="entry name" value="MaiA/AMDase"/>
</dbReference>
<dbReference type="eggNOG" id="COG3473">
    <property type="taxonomic scope" value="Bacteria"/>
</dbReference>
<dbReference type="Gene3D" id="3.40.50.12500">
    <property type="match status" value="1"/>
</dbReference>
<evidence type="ECO:0000313" key="1">
    <source>
        <dbReference type="EMBL" id="ETX27852.1"/>
    </source>
</evidence>